<feature type="signal peptide" evidence="2">
    <location>
        <begin position="1"/>
        <end position="17"/>
    </location>
</feature>
<organism evidence="3 4">
    <name type="scientific">Bursaphelenchus okinawaensis</name>
    <dbReference type="NCBI Taxonomy" id="465554"/>
    <lineage>
        <taxon>Eukaryota</taxon>
        <taxon>Metazoa</taxon>
        <taxon>Ecdysozoa</taxon>
        <taxon>Nematoda</taxon>
        <taxon>Chromadorea</taxon>
        <taxon>Rhabditida</taxon>
        <taxon>Tylenchina</taxon>
        <taxon>Tylenchomorpha</taxon>
        <taxon>Aphelenchoidea</taxon>
        <taxon>Aphelenchoididae</taxon>
        <taxon>Bursaphelenchus</taxon>
    </lineage>
</organism>
<proteinExistence type="predicted"/>
<comment type="caution">
    <text evidence="3">The sequence shown here is derived from an EMBL/GenBank/DDBJ whole genome shotgun (WGS) entry which is preliminary data.</text>
</comment>
<sequence>MLLLALFYFILRICVNGQETATVKHEDFFLNQPVDGDLSMVDEYQRQVAQMPRQLIGLQRNEMISFGQSPSIFDLLPQQSPLGLPMPSLLNLPTPLQSYALFSENNNVRPYPGLAYYLGNYGIDKKERPSPHFEAKLKGYQQPSKNVQTLTAQTKNNQNTREFFTQAKFDTIALPSSSYQVNTPKHLKMEGTYGEPIKPIVSVGGNIVSLEKETMKIEPGLTKILIGKRPSSTGSLIDKQAALGRSDEKDPFGMTDEEYQEFLPTFAEPENDDPEEVLQSTTSLVHDEATTERYEKQDSNHSGGIKTVSTAEDEANDEADKQKYVDITEDDNLKPLVSNKFTKSHKALSAYTKPIATPTSTSYSTIMPRTTTAKVVKIAETTTMKPVSGSSFVSEITPTVAFRKMEMIHGSGLEKIEAPSDDVTIDLVVSTTDAAIEKRRRTTMKEIMTTAPLVVTTERIVQNPSKKAALTSTVCTTVSPKSTTKTETKTTESISSTTTTTETSTTTNPVTTVSTSTPPTSKQTKEIVNATKPVTSTYKSQKMERLSIWEILEGRTENNDDNERAASLTDDECHLKCIEIGKMTPSMKSFSRLKRVLFL</sequence>
<name>A0A811KKA1_9BILA</name>
<reference evidence="3" key="1">
    <citation type="submission" date="2020-09" db="EMBL/GenBank/DDBJ databases">
        <authorList>
            <person name="Kikuchi T."/>
        </authorList>
    </citation>
    <scope>NUCLEOTIDE SEQUENCE</scope>
    <source>
        <strain evidence="3">SH1</strain>
    </source>
</reference>
<feature type="chain" id="PRO_5036221076" evidence="2">
    <location>
        <begin position="18"/>
        <end position="599"/>
    </location>
</feature>
<dbReference type="Proteomes" id="UP000614601">
    <property type="component" value="Unassembled WGS sequence"/>
</dbReference>
<keyword evidence="4" id="KW-1185">Reference proteome</keyword>
<evidence type="ECO:0000313" key="4">
    <source>
        <dbReference type="Proteomes" id="UP000614601"/>
    </source>
</evidence>
<dbReference type="EMBL" id="CAJFCW020000003">
    <property type="protein sequence ID" value="CAG9105432.1"/>
    <property type="molecule type" value="Genomic_DNA"/>
</dbReference>
<feature type="region of interest" description="Disordered" evidence="1">
    <location>
        <begin position="481"/>
        <end position="524"/>
    </location>
</feature>
<evidence type="ECO:0000256" key="1">
    <source>
        <dbReference type="SAM" id="MobiDB-lite"/>
    </source>
</evidence>
<feature type="compositionally biased region" description="Low complexity" evidence="1">
    <location>
        <begin position="491"/>
        <end position="522"/>
    </location>
</feature>
<feature type="compositionally biased region" description="Basic and acidic residues" evidence="1">
    <location>
        <begin position="288"/>
        <end position="299"/>
    </location>
</feature>
<dbReference type="EMBL" id="CAJFDH010000003">
    <property type="protein sequence ID" value="CAD5216180.1"/>
    <property type="molecule type" value="Genomic_DNA"/>
</dbReference>
<accession>A0A811KKA1</accession>
<dbReference type="AlphaFoldDB" id="A0A811KKA1"/>
<protein>
    <submittedName>
        <fullName evidence="3">Uncharacterized protein</fullName>
    </submittedName>
</protein>
<dbReference type="OrthoDB" id="10614794at2759"/>
<feature type="region of interest" description="Disordered" evidence="1">
    <location>
        <begin position="288"/>
        <end position="318"/>
    </location>
</feature>
<evidence type="ECO:0000313" key="3">
    <source>
        <dbReference type="EMBL" id="CAD5216180.1"/>
    </source>
</evidence>
<evidence type="ECO:0000256" key="2">
    <source>
        <dbReference type="SAM" id="SignalP"/>
    </source>
</evidence>
<dbReference type="Proteomes" id="UP000783686">
    <property type="component" value="Unassembled WGS sequence"/>
</dbReference>
<gene>
    <name evidence="3" type="ORF">BOKJ2_LOCUS6464</name>
</gene>
<keyword evidence="2" id="KW-0732">Signal</keyword>